<dbReference type="EMBL" id="ASHM01058697">
    <property type="protein sequence ID" value="PNX89113.1"/>
    <property type="molecule type" value="Genomic_DNA"/>
</dbReference>
<name>A0A2K3ME99_TRIPR</name>
<evidence type="ECO:0000313" key="2">
    <source>
        <dbReference type="Proteomes" id="UP000236291"/>
    </source>
</evidence>
<evidence type="ECO:0000313" key="1">
    <source>
        <dbReference type="EMBL" id="PNX89113.1"/>
    </source>
</evidence>
<reference evidence="1 2" key="2">
    <citation type="journal article" date="2017" name="Front. Plant Sci.">
        <title>Gene Classification and Mining of Molecular Markers Useful in Red Clover (Trifolium pratense) Breeding.</title>
        <authorList>
            <person name="Istvanek J."/>
            <person name="Dluhosova J."/>
            <person name="Dluhos P."/>
            <person name="Patkova L."/>
            <person name="Nedelnik J."/>
            <person name="Repkova J."/>
        </authorList>
    </citation>
    <scope>NUCLEOTIDE SEQUENCE [LARGE SCALE GENOMIC DNA]</scope>
    <source>
        <strain evidence="2">cv. Tatra</strain>
        <tissue evidence="1">Young leaves</tissue>
    </source>
</reference>
<sequence>MSAQKMWNRLRDYHEGTGAAKIERIDSLTCQSERFRMKPGENIQDMENSFEEFEWELAAQGENYREIGKSLNNALEYLV</sequence>
<reference evidence="1 2" key="1">
    <citation type="journal article" date="2014" name="Am. J. Bot.">
        <title>Genome assembly and annotation for red clover (Trifolium pratense; Fabaceae).</title>
        <authorList>
            <person name="Istvanek J."/>
            <person name="Jaros M."/>
            <person name="Krenek A."/>
            <person name="Repkova J."/>
        </authorList>
    </citation>
    <scope>NUCLEOTIDE SEQUENCE [LARGE SCALE GENOMIC DNA]</scope>
    <source>
        <strain evidence="2">cv. Tatra</strain>
        <tissue evidence="1">Young leaves</tissue>
    </source>
</reference>
<organism evidence="1 2">
    <name type="scientific">Trifolium pratense</name>
    <name type="common">Red clover</name>
    <dbReference type="NCBI Taxonomy" id="57577"/>
    <lineage>
        <taxon>Eukaryota</taxon>
        <taxon>Viridiplantae</taxon>
        <taxon>Streptophyta</taxon>
        <taxon>Embryophyta</taxon>
        <taxon>Tracheophyta</taxon>
        <taxon>Spermatophyta</taxon>
        <taxon>Magnoliopsida</taxon>
        <taxon>eudicotyledons</taxon>
        <taxon>Gunneridae</taxon>
        <taxon>Pentapetalae</taxon>
        <taxon>rosids</taxon>
        <taxon>fabids</taxon>
        <taxon>Fabales</taxon>
        <taxon>Fabaceae</taxon>
        <taxon>Papilionoideae</taxon>
        <taxon>50 kb inversion clade</taxon>
        <taxon>NPAAA clade</taxon>
        <taxon>Hologalegina</taxon>
        <taxon>IRL clade</taxon>
        <taxon>Trifolieae</taxon>
        <taxon>Trifolium</taxon>
    </lineage>
</organism>
<comment type="caution">
    <text evidence="1">The sequence shown here is derived from an EMBL/GenBank/DDBJ whole genome shotgun (WGS) entry which is preliminary data.</text>
</comment>
<protein>
    <submittedName>
        <fullName evidence="1">Uncharacterized protein</fullName>
    </submittedName>
</protein>
<dbReference type="AlphaFoldDB" id="A0A2K3ME99"/>
<proteinExistence type="predicted"/>
<gene>
    <name evidence="1" type="ORF">L195_g045230</name>
</gene>
<dbReference type="Proteomes" id="UP000236291">
    <property type="component" value="Unassembled WGS sequence"/>
</dbReference>
<dbReference type="Pfam" id="PF14223">
    <property type="entry name" value="Retrotran_gag_2"/>
    <property type="match status" value="1"/>
</dbReference>
<accession>A0A2K3ME99</accession>